<gene>
    <name evidence="7" type="ORF">TrST_g3721</name>
</gene>
<evidence type="ECO:0000313" key="8">
    <source>
        <dbReference type="Proteomes" id="UP001165085"/>
    </source>
</evidence>
<comment type="caution">
    <text evidence="7">The sequence shown here is derived from an EMBL/GenBank/DDBJ whole genome shotgun (WGS) entry which is preliminary data.</text>
</comment>
<dbReference type="GO" id="GO:0003676">
    <property type="term" value="F:nucleic acid binding"/>
    <property type="evidence" value="ECO:0007669"/>
    <property type="project" value="InterPro"/>
</dbReference>
<dbReference type="OrthoDB" id="1733656at2759"/>
<evidence type="ECO:0000256" key="1">
    <source>
        <dbReference type="ARBA" id="ARBA00004567"/>
    </source>
</evidence>
<dbReference type="InterPro" id="IPR012677">
    <property type="entry name" value="Nucleotide-bd_a/b_plait_sf"/>
</dbReference>
<dbReference type="Gene3D" id="3.30.70.330">
    <property type="match status" value="1"/>
</dbReference>
<dbReference type="InterPro" id="IPR035979">
    <property type="entry name" value="RBD_domain_sf"/>
</dbReference>
<keyword evidence="2" id="KW-0653">Protein transport</keyword>
<sequence length="156" mass="17122">MSTFTSPPPPSLSLRSTLRPSTPLTGSSIVREEKQAVPNGTLLVYGAPLDLLPQLISQFKSYGPSKTLLPPSCNYFLITYTSSASREKALCQSGKIIAAETGFVLGVRPVKDNDVYGEGAEEVGDVQKIGNGLEDVIKIKEREVTFWEWFWKVLLD</sequence>
<comment type="subcellular location">
    <subcellularLocation>
        <location evidence="1">Nucleus</location>
        <location evidence="1">Nuclear pore complex</location>
    </subcellularLocation>
</comment>
<dbReference type="InterPro" id="IPR007846">
    <property type="entry name" value="RRM_NUP35_dom"/>
</dbReference>
<dbReference type="GO" id="GO:0015031">
    <property type="term" value="P:protein transport"/>
    <property type="evidence" value="ECO:0007669"/>
    <property type="project" value="UniProtKB-KW"/>
</dbReference>
<dbReference type="SUPFAM" id="SSF54928">
    <property type="entry name" value="RNA-binding domain, RBD"/>
    <property type="match status" value="1"/>
</dbReference>
<name>A0A9W6ZIF6_9STRA</name>
<evidence type="ECO:0000259" key="6">
    <source>
        <dbReference type="PROSITE" id="PS51472"/>
    </source>
</evidence>
<evidence type="ECO:0000256" key="4">
    <source>
        <dbReference type="ARBA" id="ARBA00023132"/>
    </source>
</evidence>
<evidence type="ECO:0000256" key="2">
    <source>
        <dbReference type="ARBA" id="ARBA00022927"/>
    </source>
</evidence>
<feature type="domain" description="RRM Nup35-type" evidence="6">
    <location>
        <begin position="36"/>
        <end position="117"/>
    </location>
</feature>
<protein>
    <recommendedName>
        <fullName evidence="6">RRM Nup35-type domain-containing protein</fullName>
    </recommendedName>
</protein>
<evidence type="ECO:0000256" key="5">
    <source>
        <dbReference type="PROSITE-ProRule" id="PRU00804"/>
    </source>
</evidence>
<keyword evidence="3" id="KW-0811">Translocation</keyword>
<dbReference type="GO" id="GO:0051028">
    <property type="term" value="P:mRNA transport"/>
    <property type="evidence" value="ECO:0007669"/>
    <property type="project" value="UniProtKB-UniRule"/>
</dbReference>
<keyword evidence="8" id="KW-1185">Reference proteome</keyword>
<keyword evidence="5" id="KW-0539">Nucleus</keyword>
<keyword evidence="5" id="KW-0813">Transport</keyword>
<evidence type="ECO:0000313" key="7">
    <source>
        <dbReference type="EMBL" id="GMH54987.1"/>
    </source>
</evidence>
<keyword evidence="5" id="KW-0509">mRNA transport</keyword>
<dbReference type="AlphaFoldDB" id="A0A9W6ZIF6"/>
<dbReference type="EMBL" id="BRXY01000030">
    <property type="protein sequence ID" value="GMH54987.1"/>
    <property type="molecule type" value="Genomic_DNA"/>
</dbReference>
<keyword evidence="4 5" id="KW-0906">Nuclear pore complex</keyword>
<evidence type="ECO:0000256" key="3">
    <source>
        <dbReference type="ARBA" id="ARBA00023010"/>
    </source>
</evidence>
<organism evidence="7 8">
    <name type="scientific">Triparma strigata</name>
    <dbReference type="NCBI Taxonomy" id="1606541"/>
    <lineage>
        <taxon>Eukaryota</taxon>
        <taxon>Sar</taxon>
        <taxon>Stramenopiles</taxon>
        <taxon>Ochrophyta</taxon>
        <taxon>Bolidophyceae</taxon>
        <taxon>Parmales</taxon>
        <taxon>Triparmaceae</taxon>
        <taxon>Triparma</taxon>
    </lineage>
</organism>
<accession>A0A9W6ZIF6</accession>
<dbReference type="Proteomes" id="UP001165085">
    <property type="component" value="Unassembled WGS sequence"/>
</dbReference>
<proteinExistence type="predicted"/>
<reference evidence="8" key="1">
    <citation type="journal article" date="2023" name="Commun. Biol.">
        <title>Genome analysis of Parmales, the sister group of diatoms, reveals the evolutionary specialization of diatoms from phago-mixotrophs to photoautotrophs.</title>
        <authorList>
            <person name="Ban H."/>
            <person name="Sato S."/>
            <person name="Yoshikawa S."/>
            <person name="Yamada K."/>
            <person name="Nakamura Y."/>
            <person name="Ichinomiya M."/>
            <person name="Sato N."/>
            <person name="Blanc-Mathieu R."/>
            <person name="Endo H."/>
            <person name="Kuwata A."/>
            <person name="Ogata H."/>
        </authorList>
    </citation>
    <scope>NUCLEOTIDE SEQUENCE [LARGE SCALE GENOMIC DNA]</scope>
    <source>
        <strain evidence="8">NIES 3701</strain>
    </source>
</reference>
<dbReference type="Pfam" id="PF05172">
    <property type="entry name" value="RRM_Nup35"/>
    <property type="match status" value="1"/>
</dbReference>
<dbReference type="GO" id="GO:0005643">
    <property type="term" value="C:nuclear pore"/>
    <property type="evidence" value="ECO:0007669"/>
    <property type="project" value="UniProtKB-SubCell"/>
</dbReference>
<dbReference type="PROSITE" id="PS51472">
    <property type="entry name" value="RRM_NUP35"/>
    <property type="match status" value="1"/>
</dbReference>